<dbReference type="InterPro" id="IPR029016">
    <property type="entry name" value="GAF-like_dom_sf"/>
</dbReference>
<dbReference type="SUPFAM" id="SSF55781">
    <property type="entry name" value="GAF domain-like"/>
    <property type="match status" value="1"/>
</dbReference>
<keyword evidence="1" id="KW-0805">Transcription regulation</keyword>
<dbReference type="Pfam" id="PF01614">
    <property type="entry name" value="IclR_C"/>
    <property type="match status" value="1"/>
</dbReference>
<accession>A0ABX0JSQ5</accession>
<name>A0ABX0JSQ5_9PROT</name>
<evidence type="ECO:0000256" key="4">
    <source>
        <dbReference type="SAM" id="MobiDB-lite"/>
    </source>
</evidence>
<dbReference type="PROSITE" id="PS51078">
    <property type="entry name" value="ICLR_ED"/>
    <property type="match status" value="1"/>
</dbReference>
<protein>
    <submittedName>
        <fullName evidence="7">Helix-turn-helix domain-containing protein</fullName>
    </submittedName>
</protein>
<dbReference type="InterPro" id="IPR036390">
    <property type="entry name" value="WH_DNA-bd_sf"/>
</dbReference>
<evidence type="ECO:0000256" key="3">
    <source>
        <dbReference type="ARBA" id="ARBA00023163"/>
    </source>
</evidence>
<feature type="domain" description="IclR-ED" evidence="6">
    <location>
        <begin position="91"/>
        <end position="279"/>
    </location>
</feature>
<sequence length="290" mass="30670">MNSKSHSRKPASRPSVAETDEVSAVPSGIMERTLAIIELLSHHGSGLPISSISTMLSIPLSASHRLTSDLQALGYIQQEGGSGGRYRLTMKPVSVAFRFLASCGITDFAQPVLDRLATESGELVRLAVPDGGSLSWIARAQGSRSGLKYDPDMGQAAHLPSTATGLAWLATMPDAIAVRLAEEQGYGSPDEFGPNAPRSSKALLSVLKATRQRGFSLTVATFAPWMTAIACVVRSGHTQETLGTLSIAGPTLRLPESRALELGQLLVEAARELGDMQIVPRDNGAKNITV</sequence>
<dbReference type="InterPro" id="IPR036388">
    <property type="entry name" value="WH-like_DNA-bd_sf"/>
</dbReference>
<keyword evidence="8" id="KW-1185">Reference proteome</keyword>
<dbReference type="Gene3D" id="1.10.10.10">
    <property type="entry name" value="Winged helix-like DNA-binding domain superfamily/Winged helix DNA-binding domain"/>
    <property type="match status" value="1"/>
</dbReference>
<keyword evidence="2" id="KW-0238">DNA-binding</keyword>
<feature type="domain" description="HTH iclR-type" evidence="5">
    <location>
        <begin position="27"/>
        <end position="90"/>
    </location>
</feature>
<dbReference type="SMART" id="SM00346">
    <property type="entry name" value="HTH_ICLR"/>
    <property type="match status" value="1"/>
</dbReference>
<dbReference type="PANTHER" id="PTHR30136">
    <property type="entry name" value="HELIX-TURN-HELIX TRANSCRIPTIONAL REGULATOR, ICLR FAMILY"/>
    <property type="match status" value="1"/>
</dbReference>
<dbReference type="SUPFAM" id="SSF46785">
    <property type="entry name" value="Winged helix' DNA-binding domain"/>
    <property type="match status" value="1"/>
</dbReference>
<organism evidence="7 8">
    <name type="scientific">Acetobacter musti</name>
    <dbReference type="NCBI Taxonomy" id="864732"/>
    <lineage>
        <taxon>Bacteria</taxon>
        <taxon>Pseudomonadati</taxon>
        <taxon>Pseudomonadota</taxon>
        <taxon>Alphaproteobacteria</taxon>
        <taxon>Acetobacterales</taxon>
        <taxon>Acetobacteraceae</taxon>
        <taxon>Acetobacter</taxon>
    </lineage>
</organism>
<evidence type="ECO:0000256" key="1">
    <source>
        <dbReference type="ARBA" id="ARBA00023015"/>
    </source>
</evidence>
<gene>
    <name evidence="7" type="ORF">GOB93_17115</name>
</gene>
<dbReference type="Gene3D" id="3.30.450.40">
    <property type="match status" value="1"/>
</dbReference>
<feature type="region of interest" description="Disordered" evidence="4">
    <location>
        <begin position="1"/>
        <end position="24"/>
    </location>
</feature>
<dbReference type="PANTHER" id="PTHR30136:SF35">
    <property type="entry name" value="HTH-TYPE TRANSCRIPTIONAL REGULATOR RV1719"/>
    <property type="match status" value="1"/>
</dbReference>
<comment type="caution">
    <text evidence="7">The sequence shown here is derived from an EMBL/GenBank/DDBJ whole genome shotgun (WGS) entry which is preliminary data.</text>
</comment>
<evidence type="ECO:0000259" key="5">
    <source>
        <dbReference type="PROSITE" id="PS51077"/>
    </source>
</evidence>
<keyword evidence="3" id="KW-0804">Transcription</keyword>
<dbReference type="InterPro" id="IPR014757">
    <property type="entry name" value="Tscrpt_reg_IclR_C"/>
</dbReference>
<evidence type="ECO:0000313" key="7">
    <source>
        <dbReference type="EMBL" id="NHN86342.1"/>
    </source>
</evidence>
<evidence type="ECO:0000313" key="8">
    <source>
        <dbReference type="Proteomes" id="UP000635278"/>
    </source>
</evidence>
<dbReference type="InterPro" id="IPR050707">
    <property type="entry name" value="HTH_MetabolicPath_Reg"/>
</dbReference>
<evidence type="ECO:0000259" key="6">
    <source>
        <dbReference type="PROSITE" id="PS51078"/>
    </source>
</evidence>
<dbReference type="PROSITE" id="PS51077">
    <property type="entry name" value="HTH_ICLR"/>
    <property type="match status" value="1"/>
</dbReference>
<proteinExistence type="predicted"/>
<evidence type="ECO:0000256" key="2">
    <source>
        <dbReference type="ARBA" id="ARBA00023125"/>
    </source>
</evidence>
<dbReference type="Proteomes" id="UP000635278">
    <property type="component" value="Unassembled WGS sequence"/>
</dbReference>
<dbReference type="InterPro" id="IPR005471">
    <property type="entry name" value="Tscrpt_reg_IclR_N"/>
</dbReference>
<dbReference type="Pfam" id="PF09339">
    <property type="entry name" value="HTH_IclR"/>
    <property type="match status" value="1"/>
</dbReference>
<reference evidence="7 8" key="1">
    <citation type="journal article" date="2020" name="Int. J. Syst. Evol. Microbiol.">
        <title>Novel acetic acid bacteria from cider fermentations: Acetobacter conturbans sp. nov. and Acetobacter fallax sp. nov.</title>
        <authorList>
            <person name="Sombolestani A.S."/>
            <person name="Cleenwerck I."/>
            <person name="Cnockaert M."/>
            <person name="Borremans W."/>
            <person name="Wieme A.D."/>
            <person name="De Vuyst L."/>
            <person name="Vandamme P."/>
        </authorList>
    </citation>
    <scope>NUCLEOTIDE SEQUENCE [LARGE SCALE GENOMIC DNA]</scope>
    <source>
        <strain evidence="7 8">LMG 30640</strain>
    </source>
</reference>
<feature type="compositionally biased region" description="Basic residues" evidence="4">
    <location>
        <begin position="1"/>
        <end position="11"/>
    </location>
</feature>
<dbReference type="EMBL" id="WOTB01000032">
    <property type="protein sequence ID" value="NHN86342.1"/>
    <property type="molecule type" value="Genomic_DNA"/>
</dbReference>